<evidence type="ECO:0000256" key="1">
    <source>
        <dbReference type="SAM" id="Phobius"/>
    </source>
</evidence>
<dbReference type="STRING" id="3055.A0A2K3E658"/>
<protein>
    <recommendedName>
        <fullName evidence="4">Transmembrane protein</fullName>
    </recommendedName>
</protein>
<keyword evidence="1" id="KW-0812">Transmembrane</keyword>
<evidence type="ECO:0000313" key="2">
    <source>
        <dbReference type="EMBL" id="PNW88272.1"/>
    </source>
</evidence>
<dbReference type="Gramene" id="PNW88272">
    <property type="protein sequence ID" value="PNW88272"/>
    <property type="gene ID" value="CHLRE_01g022200v5"/>
</dbReference>
<keyword evidence="3" id="KW-1185">Reference proteome</keyword>
<evidence type="ECO:0000313" key="3">
    <source>
        <dbReference type="Proteomes" id="UP000006906"/>
    </source>
</evidence>
<dbReference type="AlphaFoldDB" id="A0A2K3E658"/>
<name>A0A2K3E658_CHLRE</name>
<dbReference type="Proteomes" id="UP000006906">
    <property type="component" value="Chromosome 1"/>
</dbReference>
<feature type="transmembrane region" description="Helical" evidence="1">
    <location>
        <begin position="151"/>
        <end position="172"/>
    </location>
</feature>
<keyword evidence="1" id="KW-1133">Transmembrane helix</keyword>
<dbReference type="KEGG" id="cre:CHLRE_01g022200v5"/>
<feature type="transmembrane region" description="Helical" evidence="1">
    <location>
        <begin position="79"/>
        <end position="97"/>
    </location>
</feature>
<evidence type="ECO:0008006" key="4">
    <source>
        <dbReference type="Google" id="ProtNLM"/>
    </source>
</evidence>
<dbReference type="RefSeq" id="XP_001689964.2">
    <property type="nucleotide sequence ID" value="XM_001689912.2"/>
</dbReference>
<feature type="transmembrane region" description="Helical" evidence="1">
    <location>
        <begin position="48"/>
        <end position="67"/>
    </location>
</feature>
<feature type="transmembrane region" description="Helical" evidence="1">
    <location>
        <begin position="192"/>
        <end position="209"/>
    </location>
</feature>
<accession>A0A2K3E658</accession>
<dbReference type="PaxDb" id="3055-EDP09702"/>
<gene>
    <name evidence="2" type="ORF">CHLRE_01g022200v5</name>
</gene>
<dbReference type="OrthoDB" id="531610at2759"/>
<dbReference type="GeneID" id="5715220"/>
<feature type="transmembrane region" description="Helical" evidence="1">
    <location>
        <begin position="109"/>
        <end position="131"/>
    </location>
</feature>
<feature type="transmembrane region" description="Helical" evidence="1">
    <location>
        <begin position="21"/>
        <end position="42"/>
    </location>
</feature>
<sequence length="269" mass="29575">MWATQRVSSETQFEPPGACSPYWVGVNAIFLPLIPYTIATALHDTHVHLAFILGTAFSGGIILFGLLCRLAGGYRSWPFLFEILMLIVNAVLLGMSYAETHDIIKYTPFIANSVFSAFVVVSIAFRVPFTLQYVRQFVPRASATHDQVTRAAYYTSAAWAVAFVANTLIYLVPLCEGKDWQHSNALNLVFRIILPVFFALFAAIFTRIWPVKVLQMLIQSIGFDSAPRKVMVNPLAFPGGSGGMPPPFLGSGVPSTMPPMQMQVHAVAV</sequence>
<dbReference type="ExpressionAtlas" id="A0A2K3E658">
    <property type="expression patterns" value="baseline and differential"/>
</dbReference>
<organism evidence="2 3">
    <name type="scientific">Chlamydomonas reinhardtii</name>
    <name type="common">Chlamydomonas smithii</name>
    <dbReference type="NCBI Taxonomy" id="3055"/>
    <lineage>
        <taxon>Eukaryota</taxon>
        <taxon>Viridiplantae</taxon>
        <taxon>Chlorophyta</taxon>
        <taxon>core chlorophytes</taxon>
        <taxon>Chlorophyceae</taxon>
        <taxon>CS clade</taxon>
        <taxon>Chlamydomonadales</taxon>
        <taxon>Chlamydomonadaceae</taxon>
        <taxon>Chlamydomonas</taxon>
    </lineage>
</organism>
<keyword evidence="1" id="KW-0472">Membrane</keyword>
<proteinExistence type="predicted"/>
<dbReference type="InParanoid" id="A0A2K3E658"/>
<dbReference type="EMBL" id="CM008962">
    <property type="protein sequence ID" value="PNW88272.1"/>
    <property type="molecule type" value="Genomic_DNA"/>
</dbReference>
<reference evidence="2 3" key="1">
    <citation type="journal article" date="2007" name="Science">
        <title>The Chlamydomonas genome reveals the evolution of key animal and plant functions.</title>
        <authorList>
            <person name="Merchant S.S."/>
            <person name="Prochnik S.E."/>
            <person name="Vallon O."/>
            <person name="Harris E.H."/>
            <person name="Karpowicz S.J."/>
            <person name="Witman G.B."/>
            <person name="Terry A."/>
            <person name="Salamov A."/>
            <person name="Fritz-Laylin L.K."/>
            <person name="Marechal-Drouard L."/>
            <person name="Marshall W.F."/>
            <person name="Qu L.H."/>
            <person name="Nelson D.R."/>
            <person name="Sanderfoot A.A."/>
            <person name="Spalding M.H."/>
            <person name="Kapitonov V.V."/>
            <person name="Ren Q."/>
            <person name="Ferris P."/>
            <person name="Lindquist E."/>
            <person name="Shapiro H."/>
            <person name="Lucas S.M."/>
            <person name="Grimwood J."/>
            <person name="Schmutz J."/>
            <person name="Cardol P."/>
            <person name="Cerutti H."/>
            <person name="Chanfreau G."/>
            <person name="Chen C.L."/>
            <person name="Cognat V."/>
            <person name="Croft M.T."/>
            <person name="Dent R."/>
            <person name="Dutcher S."/>
            <person name="Fernandez E."/>
            <person name="Fukuzawa H."/>
            <person name="Gonzalez-Ballester D."/>
            <person name="Gonzalez-Halphen D."/>
            <person name="Hallmann A."/>
            <person name="Hanikenne M."/>
            <person name="Hippler M."/>
            <person name="Inwood W."/>
            <person name="Jabbari K."/>
            <person name="Kalanon M."/>
            <person name="Kuras R."/>
            <person name="Lefebvre P.A."/>
            <person name="Lemaire S.D."/>
            <person name="Lobanov A.V."/>
            <person name="Lohr M."/>
            <person name="Manuell A."/>
            <person name="Meier I."/>
            <person name="Mets L."/>
            <person name="Mittag M."/>
            <person name="Mittelmeier T."/>
            <person name="Moroney J.V."/>
            <person name="Moseley J."/>
            <person name="Napoli C."/>
            <person name="Nedelcu A.M."/>
            <person name="Niyogi K."/>
            <person name="Novoselov S.V."/>
            <person name="Paulsen I.T."/>
            <person name="Pazour G."/>
            <person name="Purton S."/>
            <person name="Ral J.P."/>
            <person name="Riano-Pachon D.M."/>
            <person name="Riekhof W."/>
            <person name="Rymarquis L."/>
            <person name="Schroda M."/>
            <person name="Stern D."/>
            <person name="Umen J."/>
            <person name="Willows R."/>
            <person name="Wilson N."/>
            <person name="Zimmer S.L."/>
            <person name="Allmer J."/>
            <person name="Balk J."/>
            <person name="Bisova K."/>
            <person name="Chen C.J."/>
            <person name="Elias M."/>
            <person name="Gendler K."/>
            <person name="Hauser C."/>
            <person name="Lamb M.R."/>
            <person name="Ledford H."/>
            <person name="Long J.C."/>
            <person name="Minagawa J."/>
            <person name="Page M.D."/>
            <person name="Pan J."/>
            <person name="Pootakham W."/>
            <person name="Roje S."/>
            <person name="Rose A."/>
            <person name="Stahlberg E."/>
            <person name="Terauchi A.M."/>
            <person name="Yang P."/>
            <person name="Ball S."/>
            <person name="Bowler C."/>
            <person name="Dieckmann C.L."/>
            <person name="Gladyshev V.N."/>
            <person name="Green P."/>
            <person name="Jorgensen R."/>
            <person name="Mayfield S."/>
            <person name="Mueller-Roeber B."/>
            <person name="Rajamani S."/>
            <person name="Sayre R.T."/>
            <person name="Brokstein P."/>
            <person name="Dubchak I."/>
            <person name="Goodstein D."/>
            <person name="Hornick L."/>
            <person name="Huang Y.W."/>
            <person name="Jhaveri J."/>
            <person name="Luo Y."/>
            <person name="Martinez D."/>
            <person name="Ngau W.C."/>
            <person name="Otillar B."/>
            <person name="Poliakov A."/>
            <person name="Porter A."/>
            <person name="Szajkowski L."/>
            <person name="Werner G."/>
            <person name="Zhou K."/>
            <person name="Grigoriev I.V."/>
            <person name="Rokhsar D.S."/>
            <person name="Grossman A.R."/>
        </authorList>
    </citation>
    <scope>NUCLEOTIDE SEQUENCE [LARGE SCALE GENOMIC DNA]</scope>
    <source>
        <strain evidence="3">CC-503</strain>
    </source>
</reference>